<sequence length="220" mass="24806">MDASYLEYKGKPGNLGQPFEGVSGYGAKYWSTTFDQIEDADTDPKIISEKLGLDYDPSKEFVMVIVDTDKAKVIADTHSIIPTHERLGNFAKEELPDSFSHEEINILMTPEFQANYSKQYQAALDSGEMKNEWDNAGAVKYFKNNTTDPTQYKLMKKRLDMQKKLGNNQHFLGNGLTKTLLPNNGEFGAVETFNFERKLINLEEFGDAIQISDILKPIGS</sequence>
<keyword evidence="2" id="KW-1185">Reference proteome</keyword>
<dbReference type="EMBL" id="RRZA01000139">
    <property type="protein sequence ID" value="MBE0459907.1"/>
    <property type="molecule type" value="Genomic_DNA"/>
</dbReference>
<proteinExistence type="predicted"/>
<name>A0ABR9FSU2_9GAMM</name>
<reference evidence="1 2" key="1">
    <citation type="submission" date="2020-07" db="EMBL/GenBank/DDBJ databases">
        <title>Halophilic bacteria isolated from french cheeses.</title>
        <authorList>
            <person name="Kothe C.I."/>
            <person name="Farah-Kraiem B."/>
            <person name="Renault P."/>
            <person name="Dridi B."/>
        </authorList>
    </citation>
    <scope>NUCLEOTIDE SEQUENCE [LARGE SCALE GENOMIC DNA]</scope>
    <source>
        <strain evidence="1 2">FME14</strain>
    </source>
</reference>
<protein>
    <submittedName>
        <fullName evidence="1">Uncharacterized protein</fullName>
    </submittedName>
</protein>
<accession>A0ABR9FSU2</accession>
<dbReference type="Proteomes" id="UP000707245">
    <property type="component" value="Unassembled WGS sequence"/>
</dbReference>
<organism evidence="1 2">
    <name type="scientific">Pseudoalteromonas prydzensis</name>
    <dbReference type="NCBI Taxonomy" id="182141"/>
    <lineage>
        <taxon>Bacteria</taxon>
        <taxon>Pseudomonadati</taxon>
        <taxon>Pseudomonadota</taxon>
        <taxon>Gammaproteobacteria</taxon>
        <taxon>Alteromonadales</taxon>
        <taxon>Pseudoalteromonadaceae</taxon>
        <taxon>Pseudoalteromonas</taxon>
    </lineage>
</organism>
<comment type="caution">
    <text evidence="1">The sequence shown here is derived from an EMBL/GenBank/DDBJ whole genome shotgun (WGS) entry which is preliminary data.</text>
</comment>
<evidence type="ECO:0000313" key="2">
    <source>
        <dbReference type="Proteomes" id="UP000707245"/>
    </source>
</evidence>
<evidence type="ECO:0000313" key="1">
    <source>
        <dbReference type="EMBL" id="MBE0459907.1"/>
    </source>
</evidence>
<gene>
    <name evidence="1" type="ORF">EI167_21285</name>
</gene>